<comment type="caution">
    <text evidence="3">The sequence shown here is derived from an EMBL/GenBank/DDBJ whole genome shotgun (WGS) entry which is preliminary data.</text>
</comment>
<sequence length="464" mass="51381">MCRRPFDPNSASGLVRVLMAGGSMFVSAQQSFRLCVKAVVHVLTSTSSSYPVLRALDTRHLDLWALTWPLQRRGGQTKKGSKTLGWRTSITWWLGVAQRSPQNRCQLGSKNSLNYSMTSSSVLGSVKYELLDPIYPQSTMSDTGASATEVIAEYQNYFIGAACDMATLSLIFYEYIVTFDREVQSIWGRKFTGATVLFILNRYLMFLKYPINFASYFPVTDKVPIGTNIYLYSRQTSANYPLPIGCSWFNDIPDEVYIIPLDRHQLSPVLVVTRASLILSDVIVLAITWWKTYEIKRAASQANLTASLAMLLLRDGTLYFVVLLTFNVLHVAFVFTGQFTMSLVFEEPLTSILISRFLLNLREVSLSGQNGGLETERPSFIRSGMEGPPGFTASFINPLGAAVHRTVSFLDGHCDPTLSGQPVSDTTESGRGNCDPTHTKIEIVDATPLQPGTQSSAVDTEICA</sequence>
<feature type="domain" description="DUF6533" evidence="2">
    <location>
        <begin position="163"/>
        <end position="207"/>
    </location>
</feature>
<evidence type="ECO:0000259" key="2">
    <source>
        <dbReference type="Pfam" id="PF20151"/>
    </source>
</evidence>
<evidence type="ECO:0000256" key="1">
    <source>
        <dbReference type="SAM" id="Phobius"/>
    </source>
</evidence>
<dbReference type="STRING" id="5627.A0A1C7LX99"/>
<protein>
    <recommendedName>
        <fullName evidence="2">DUF6533 domain-containing protein</fullName>
    </recommendedName>
</protein>
<reference evidence="3 4" key="1">
    <citation type="submission" date="2016-03" db="EMBL/GenBank/DDBJ databases">
        <title>Whole genome sequencing of Grifola frondosa 9006-11.</title>
        <authorList>
            <person name="Min B."/>
            <person name="Park H."/>
            <person name="Kim J.-G."/>
            <person name="Cho H."/>
            <person name="Oh Y.-L."/>
            <person name="Kong W.-S."/>
            <person name="Choi I.-G."/>
        </authorList>
    </citation>
    <scope>NUCLEOTIDE SEQUENCE [LARGE SCALE GENOMIC DNA]</scope>
    <source>
        <strain evidence="3 4">9006-11</strain>
    </source>
</reference>
<accession>A0A1C7LX99</accession>
<name>A0A1C7LX99_GRIFR</name>
<dbReference type="Proteomes" id="UP000092993">
    <property type="component" value="Unassembled WGS sequence"/>
</dbReference>
<feature type="transmembrane region" description="Helical" evidence="1">
    <location>
        <begin position="269"/>
        <end position="290"/>
    </location>
</feature>
<evidence type="ECO:0000313" key="3">
    <source>
        <dbReference type="EMBL" id="OBZ69330.1"/>
    </source>
</evidence>
<feature type="transmembrane region" description="Helical" evidence="1">
    <location>
        <begin position="311"/>
        <end position="333"/>
    </location>
</feature>
<evidence type="ECO:0000313" key="4">
    <source>
        <dbReference type="Proteomes" id="UP000092993"/>
    </source>
</evidence>
<keyword evidence="1" id="KW-0812">Transmembrane</keyword>
<dbReference type="AlphaFoldDB" id="A0A1C7LX99"/>
<dbReference type="OrthoDB" id="2749098at2759"/>
<proteinExistence type="predicted"/>
<keyword evidence="1" id="KW-0472">Membrane</keyword>
<organism evidence="3 4">
    <name type="scientific">Grifola frondosa</name>
    <name type="common">Maitake</name>
    <name type="synonym">Polyporus frondosus</name>
    <dbReference type="NCBI Taxonomy" id="5627"/>
    <lineage>
        <taxon>Eukaryota</taxon>
        <taxon>Fungi</taxon>
        <taxon>Dikarya</taxon>
        <taxon>Basidiomycota</taxon>
        <taxon>Agaricomycotina</taxon>
        <taxon>Agaricomycetes</taxon>
        <taxon>Polyporales</taxon>
        <taxon>Grifolaceae</taxon>
        <taxon>Grifola</taxon>
    </lineage>
</organism>
<gene>
    <name evidence="3" type="ORF">A0H81_10860</name>
</gene>
<dbReference type="EMBL" id="LUGG01000018">
    <property type="protein sequence ID" value="OBZ69330.1"/>
    <property type="molecule type" value="Genomic_DNA"/>
</dbReference>
<dbReference type="Pfam" id="PF20151">
    <property type="entry name" value="DUF6533"/>
    <property type="match status" value="1"/>
</dbReference>
<keyword evidence="4" id="KW-1185">Reference proteome</keyword>
<keyword evidence="1" id="KW-1133">Transmembrane helix</keyword>
<dbReference type="InterPro" id="IPR045340">
    <property type="entry name" value="DUF6533"/>
</dbReference>